<evidence type="ECO:0000313" key="9">
    <source>
        <dbReference type="Ensembl" id="ENSGACP00000032384.1"/>
    </source>
</evidence>
<feature type="domain" description="UBZ4-type" evidence="8">
    <location>
        <begin position="819"/>
        <end position="846"/>
    </location>
</feature>
<dbReference type="GO" id="GO:0045739">
    <property type="term" value="P:positive regulation of DNA repair"/>
    <property type="evidence" value="ECO:0007669"/>
    <property type="project" value="TreeGrafter"/>
</dbReference>
<dbReference type="GO" id="GO:0042393">
    <property type="term" value="F:histone binding"/>
    <property type="evidence" value="ECO:0007669"/>
    <property type="project" value="TreeGrafter"/>
</dbReference>
<dbReference type="InterPro" id="IPR038868">
    <property type="entry name" value="RAP80"/>
</dbReference>
<organism evidence="9 10">
    <name type="scientific">Gasterosteus aculeatus aculeatus</name>
    <name type="common">three-spined stickleback</name>
    <dbReference type="NCBI Taxonomy" id="481459"/>
    <lineage>
        <taxon>Eukaryota</taxon>
        <taxon>Metazoa</taxon>
        <taxon>Chordata</taxon>
        <taxon>Craniata</taxon>
        <taxon>Vertebrata</taxon>
        <taxon>Euteleostomi</taxon>
        <taxon>Actinopterygii</taxon>
        <taxon>Neopterygii</taxon>
        <taxon>Teleostei</taxon>
        <taxon>Neoteleostei</taxon>
        <taxon>Acanthomorphata</taxon>
        <taxon>Eupercaria</taxon>
        <taxon>Perciformes</taxon>
        <taxon>Cottioidei</taxon>
        <taxon>Gasterosteales</taxon>
        <taxon>Gasterosteidae</taxon>
        <taxon>Gasterosteus</taxon>
    </lineage>
</organism>
<keyword evidence="3 6" id="KW-0863">Zinc-finger</keyword>
<dbReference type="InterPro" id="IPR003903">
    <property type="entry name" value="UIM_dom"/>
</dbReference>
<feature type="compositionally biased region" description="Low complexity" evidence="7">
    <location>
        <begin position="614"/>
        <end position="631"/>
    </location>
</feature>
<reference evidence="9" key="3">
    <citation type="submission" date="2025-09" db="UniProtKB">
        <authorList>
            <consortium name="Ensembl"/>
        </authorList>
    </citation>
    <scope>IDENTIFICATION</scope>
</reference>
<dbReference type="Gene3D" id="6.10.250.1800">
    <property type="match status" value="1"/>
</dbReference>
<proteinExistence type="predicted"/>
<dbReference type="GO" id="GO:0006302">
    <property type="term" value="P:double-strand break repair"/>
    <property type="evidence" value="ECO:0007669"/>
    <property type="project" value="InterPro"/>
</dbReference>
<evidence type="ECO:0000256" key="4">
    <source>
        <dbReference type="ARBA" id="ARBA00022833"/>
    </source>
</evidence>
<evidence type="ECO:0000256" key="2">
    <source>
        <dbReference type="ARBA" id="ARBA00022763"/>
    </source>
</evidence>
<dbReference type="CTD" id="51720"/>
<keyword evidence="4" id="KW-0862">Zinc</keyword>
<feature type="compositionally biased region" description="Acidic residues" evidence="7">
    <location>
        <begin position="954"/>
        <end position="966"/>
    </location>
</feature>
<accession>A0AAQ4P0L3</accession>
<keyword evidence="10" id="KW-1185">Reference proteome</keyword>
<dbReference type="GO" id="GO:0003677">
    <property type="term" value="F:DNA binding"/>
    <property type="evidence" value="ECO:0007669"/>
    <property type="project" value="InterPro"/>
</dbReference>
<feature type="compositionally biased region" description="Acidic residues" evidence="7">
    <location>
        <begin position="316"/>
        <end position="325"/>
    </location>
</feature>
<dbReference type="CDD" id="cd20912">
    <property type="entry name" value="AIR_RAP80-like"/>
    <property type="match status" value="1"/>
</dbReference>
<feature type="compositionally biased region" description="Basic and acidic residues" evidence="7">
    <location>
        <begin position="67"/>
        <end position="84"/>
    </location>
</feature>
<feature type="compositionally biased region" description="Acidic residues" evidence="7">
    <location>
        <begin position="480"/>
        <end position="489"/>
    </location>
</feature>
<reference evidence="9" key="2">
    <citation type="submission" date="2025-08" db="UniProtKB">
        <authorList>
            <consortium name="Ensembl"/>
        </authorList>
    </citation>
    <scope>IDENTIFICATION</scope>
</reference>
<dbReference type="GeneID" id="120821853"/>
<reference evidence="9 10" key="1">
    <citation type="journal article" date="2021" name="G3 (Bethesda)">
        <title>Improved contiguity of the threespine stickleback genome using long-read sequencing.</title>
        <authorList>
            <person name="Nath S."/>
            <person name="Shaw D.E."/>
            <person name="White M.A."/>
        </authorList>
    </citation>
    <scope>NUCLEOTIDE SEQUENCE [LARGE SCALE GENOMIC DNA]</scope>
    <source>
        <strain evidence="9 10">Lake Benthic</strain>
    </source>
</reference>
<feature type="compositionally biased region" description="Acidic residues" evidence="7">
    <location>
        <begin position="677"/>
        <end position="696"/>
    </location>
</feature>
<sequence>MRGRRGHSSSSASQERTRMALRKQLLKDASDVPSGSQQDDEDTQEDEALDDQDYNDELPSAPVPSASREKRKTEKDDESKPKDMTEEEMMDLALRLSEQEAAVAAALRLRREEEDMRKAIQESMDNQTHSLLTDAESSLRTFSRRKLLYANGRINQRAAEDDCTPETDRVAKEAGDAFINRLKKRKWKEGSPLLEMPDLSQADKVFSQDSPCSSDCLSAPLDSPQSSDSTQIDTCQPPKSTVFPSTECRATVHVARLSNSVLETWRTSGFVSCSQDSRSSTQKCQPARAKSPTFPKSPKRSKDLALSETSVFSEADQGDDGETDLSPEYVKSPVFGRNKLKTSQSACKPGDRDCTSGSMFCSQEGLTSSVKSTSCCPVSPVFPKSPGLRDGLTEESATCTEPTESVVGQAEQSQGRCASPVFGVAGPPATERRRSGSDGELTATRAPSRCDRQDSETDQSSKSDGSTEKVLTGHVKLLWSEDDDDDDDVTPGGSPSPVFPDERPAHQAHGEDASQNHVTASPGKNCSRQQPSTERGPPPTGSQEAVSGASAPSGELAVGPTVYYHWGVPFCPRGVDPDEYTQVILSHMEVYEKSLKQAQRCLLRKAEWGEAVLPQPEKSPSSESPAESPQQLVPRRHGLKLRSRTVCASANALPDDAEEDEEDEKDEEGERERKEAAEEEEEEEEDGPVDADDCEVCPETQLSDNDDDRTQDLMIPADPRSEFDGQKSPEPPESEMILRVDSPAEDELRVEEEEMEVDAAADRETGGDVSGSCGDVGKERTEEAGRDPDVEETKGRRLQRSTSPELEAAAGLHQKPESKVDCPICQGSFPLTEIERHAAYCDGEVTIVEHRSPKKVCLQVSLKPRRKRARRSEATEDTYELSTTGKNQEKCYICQKSVPLKEYSRHTTLCLQRQAPKTAAKGNLLLALEQTESRDSGAGPSGSRLLPGEVIDLRDDDDDDEDEDKEEQGSVPALRISNSPIRSFTPISEATDCLIDFKKKPRPKTLSQRRR</sequence>
<feature type="compositionally biased region" description="Polar residues" evidence="7">
    <location>
        <begin position="515"/>
        <end position="533"/>
    </location>
</feature>
<evidence type="ECO:0000256" key="3">
    <source>
        <dbReference type="ARBA" id="ARBA00022771"/>
    </source>
</evidence>
<evidence type="ECO:0000256" key="1">
    <source>
        <dbReference type="ARBA" id="ARBA00022723"/>
    </source>
</evidence>
<name>A0AAQ4P0L3_GASAC</name>
<dbReference type="GeneTree" id="ENSGT00390000007635"/>
<dbReference type="AlphaFoldDB" id="A0AAQ4P0L3"/>
<feature type="compositionally biased region" description="Polar residues" evidence="7">
    <location>
        <begin position="223"/>
        <end position="240"/>
    </location>
</feature>
<feature type="region of interest" description="Disordered" evidence="7">
    <location>
        <begin position="217"/>
        <end position="240"/>
    </location>
</feature>
<dbReference type="PANTHER" id="PTHR15932:SF2">
    <property type="entry name" value="BRCA1-A COMPLEX SUBUNIT RAP80"/>
    <property type="match status" value="1"/>
</dbReference>
<dbReference type="RefSeq" id="XP_040036840.1">
    <property type="nucleotide sequence ID" value="XM_040180906.1"/>
</dbReference>
<dbReference type="InterPro" id="IPR006642">
    <property type="entry name" value="Rad18_UBZ4"/>
</dbReference>
<feature type="region of interest" description="Disordered" evidence="7">
    <location>
        <begin position="384"/>
        <end position="553"/>
    </location>
</feature>
<feature type="compositionally biased region" description="Acidic residues" evidence="7">
    <location>
        <begin position="743"/>
        <end position="759"/>
    </location>
</feature>
<dbReference type="PROSITE" id="PS51908">
    <property type="entry name" value="ZF_UBZ4"/>
    <property type="match status" value="1"/>
</dbReference>
<dbReference type="PANTHER" id="PTHR15932">
    <property type="entry name" value="UBIQUITIN INTERACTION MOTIF-CONTAINING PROTEIN 1"/>
    <property type="match status" value="1"/>
</dbReference>
<dbReference type="Ensembl" id="ENSGACT00000031220.1">
    <property type="protein sequence ID" value="ENSGACP00000032384.1"/>
    <property type="gene ID" value="ENSGACG00000030980.1"/>
</dbReference>
<protein>
    <recommendedName>
        <fullName evidence="8">UBZ4-type domain-containing protein</fullName>
    </recommendedName>
</protein>
<feature type="compositionally biased region" description="Acidic residues" evidence="7">
    <location>
        <begin position="655"/>
        <end position="667"/>
    </location>
</feature>
<keyword evidence="5 6" id="KW-0234">DNA repair</keyword>
<evidence type="ECO:0000256" key="7">
    <source>
        <dbReference type="SAM" id="MobiDB-lite"/>
    </source>
</evidence>
<evidence type="ECO:0000256" key="6">
    <source>
        <dbReference type="PROSITE-ProRule" id="PRU01256"/>
    </source>
</evidence>
<dbReference type="RefSeq" id="XP_040036841.1">
    <property type="nucleotide sequence ID" value="XM_040180907.1"/>
</dbReference>
<dbReference type="GO" id="GO:0070531">
    <property type="term" value="C:BRCA1-A complex"/>
    <property type="evidence" value="ECO:0007669"/>
    <property type="project" value="InterPro"/>
</dbReference>
<feature type="region of interest" description="Disordered" evidence="7">
    <location>
        <begin position="1"/>
        <end position="91"/>
    </location>
</feature>
<dbReference type="Proteomes" id="UP000007635">
    <property type="component" value="Chromosome VII"/>
</dbReference>
<feature type="region of interest" description="Disordered" evidence="7">
    <location>
        <begin position="613"/>
        <end position="814"/>
    </location>
</feature>
<feature type="compositionally biased region" description="Basic and acidic residues" evidence="7">
    <location>
        <begin position="500"/>
        <end position="514"/>
    </location>
</feature>
<feature type="compositionally biased region" description="Basic and acidic residues" evidence="7">
    <location>
        <begin position="448"/>
        <end position="467"/>
    </location>
</feature>
<dbReference type="KEGG" id="gat:120821853"/>
<feature type="compositionally biased region" description="Acidic residues" evidence="7">
    <location>
        <begin position="38"/>
        <end position="56"/>
    </location>
</feature>
<keyword evidence="1" id="KW-0479">Metal-binding</keyword>
<feature type="region of interest" description="Disordered" evidence="7">
    <location>
        <begin position="272"/>
        <end position="334"/>
    </location>
</feature>
<evidence type="ECO:0000313" key="10">
    <source>
        <dbReference type="Proteomes" id="UP000007635"/>
    </source>
</evidence>
<keyword evidence="2 6" id="KW-0227">DNA damage</keyword>
<feature type="compositionally biased region" description="Basic and acidic residues" evidence="7">
    <location>
        <begin position="776"/>
        <end position="795"/>
    </location>
</feature>
<dbReference type="GO" id="GO:0070530">
    <property type="term" value="F:K63-linked polyubiquitin modification-dependent protein binding"/>
    <property type="evidence" value="ECO:0007669"/>
    <property type="project" value="InterPro"/>
</dbReference>
<evidence type="ECO:0000259" key="8">
    <source>
        <dbReference type="PROSITE" id="PS51908"/>
    </source>
</evidence>
<evidence type="ECO:0000256" key="5">
    <source>
        <dbReference type="ARBA" id="ARBA00023204"/>
    </source>
</evidence>
<dbReference type="PROSITE" id="PS50330">
    <property type="entry name" value="UIM"/>
    <property type="match status" value="1"/>
</dbReference>
<feature type="compositionally biased region" description="Polar residues" evidence="7">
    <location>
        <begin position="272"/>
        <end position="284"/>
    </location>
</feature>
<feature type="region of interest" description="Disordered" evidence="7">
    <location>
        <begin position="931"/>
        <end position="982"/>
    </location>
</feature>
<feature type="compositionally biased region" description="Basic residues" evidence="7">
    <location>
        <begin position="634"/>
        <end position="643"/>
    </location>
</feature>
<dbReference type="GO" id="GO:0008270">
    <property type="term" value="F:zinc ion binding"/>
    <property type="evidence" value="ECO:0007669"/>
    <property type="project" value="UniProtKB-KW"/>
</dbReference>